<name>A0A485JKW7_ECOLX</name>
<gene>
    <name evidence="2" type="ORF">NCTC10974_03788</name>
</gene>
<keyword evidence="1" id="KW-0812">Transmembrane</keyword>
<sequence length="105" mass="10852">MTTVNVIFAAEQRGGLVEQSGWDGRKISGLLGALLSPIGLVVTALAGVALVVWKYWQPITAFLGGVVEGFKAAAGPSVQRLNHLSPCSSGLATKCRRCGAGLLIC</sequence>
<dbReference type="EMBL" id="CAADJZ010000001">
    <property type="protein sequence ID" value="VFT70223.1"/>
    <property type="molecule type" value="Genomic_DNA"/>
</dbReference>
<organism evidence="2 3">
    <name type="scientific">Escherichia coli</name>
    <dbReference type="NCBI Taxonomy" id="562"/>
    <lineage>
        <taxon>Bacteria</taxon>
        <taxon>Pseudomonadati</taxon>
        <taxon>Pseudomonadota</taxon>
        <taxon>Gammaproteobacteria</taxon>
        <taxon>Enterobacterales</taxon>
        <taxon>Enterobacteriaceae</taxon>
        <taxon>Escherichia</taxon>
    </lineage>
</organism>
<dbReference type="PANTHER" id="PTHR37813">
    <property type="entry name" value="FELS-2 PROPHAGE PROTEIN"/>
    <property type="match status" value="1"/>
</dbReference>
<reference evidence="2 3" key="1">
    <citation type="submission" date="2019-03" db="EMBL/GenBank/DDBJ databases">
        <authorList>
            <consortium name="Pathogen Informatics"/>
        </authorList>
    </citation>
    <scope>NUCLEOTIDE SEQUENCE [LARGE SCALE GENOMIC DNA]</scope>
    <source>
        <strain evidence="2 3">NCTC10974</strain>
    </source>
</reference>
<feature type="transmembrane region" description="Helical" evidence="1">
    <location>
        <begin position="30"/>
        <end position="53"/>
    </location>
</feature>
<evidence type="ECO:0000313" key="3">
    <source>
        <dbReference type="Proteomes" id="UP000358010"/>
    </source>
</evidence>
<protein>
    <submittedName>
        <fullName evidence="2">TP901 family phage tail tape measure protein</fullName>
    </submittedName>
</protein>
<dbReference type="AlphaFoldDB" id="A0A485JKW7"/>
<evidence type="ECO:0000313" key="2">
    <source>
        <dbReference type="EMBL" id="VFT70223.1"/>
    </source>
</evidence>
<dbReference type="Proteomes" id="UP000358010">
    <property type="component" value="Unassembled WGS sequence"/>
</dbReference>
<dbReference type="PANTHER" id="PTHR37813:SF1">
    <property type="entry name" value="FELS-2 PROPHAGE PROTEIN"/>
    <property type="match status" value="1"/>
</dbReference>
<proteinExistence type="predicted"/>
<evidence type="ECO:0000256" key="1">
    <source>
        <dbReference type="SAM" id="Phobius"/>
    </source>
</evidence>
<keyword evidence="1" id="KW-1133">Transmembrane helix</keyword>
<accession>A0A485JKW7</accession>
<keyword evidence="1" id="KW-0472">Membrane</keyword>